<dbReference type="PROSITE" id="PS50013">
    <property type="entry name" value="CHROMO_2"/>
    <property type="match status" value="1"/>
</dbReference>
<evidence type="ECO:0000256" key="2">
    <source>
        <dbReference type="ARBA" id="ARBA00023242"/>
    </source>
</evidence>
<feature type="compositionally biased region" description="Basic and acidic residues" evidence="3">
    <location>
        <begin position="172"/>
        <end position="187"/>
    </location>
</feature>
<dbReference type="EMBL" id="SCKG01000007">
    <property type="protein sequence ID" value="TDH10094.1"/>
    <property type="molecule type" value="Genomic_DNA"/>
</dbReference>
<dbReference type="GO" id="GO:0005634">
    <property type="term" value="C:nucleus"/>
    <property type="evidence" value="ECO:0007669"/>
    <property type="project" value="UniProtKB-SubCell"/>
</dbReference>
<dbReference type="AlphaFoldDB" id="A0A484D4E5"/>
<dbReference type="InterPro" id="IPR023779">
    <property type="entry name" value="Chromodomain_CS"/>
</dbReference>
<feature type="compositionally biased region" description="Basic and acidic residues" evidence="3">
    <location>
        <begin position="1"/>
        <end position="11"/>
    </location>
</feature>
<feature type="compositionally biased region" description="Low complexity" evidence="3">
    <location>
        <begin position="67"/>
        <end position="91"/>
    </location>
</feature>
<keyword evidence="6" id="KW-1185">Reference proteome</keyword>
<proteinExistence type="predicted"/>
<dbReference type="SUPFAM" id="SSF54160">
    <property type="entry name" value="Chromo domain-like"/>
    <property type="match status" value="1"/>
</dbReference>
<organism evidence="5 6">
    <name type="scientific">Perca flavescens</name>
    <name type="common">American yellow perch</name>
    <name type="synonym">Morone flavescens</name>
    <dbReference type="NCBI Taxonomy" id="8167"/>
    <lineage>
        <taxon>Eukaryota</taxon>
        <taxon>Metazoa</taxon>
        <taxon>Chordata</taxon>
        <taxon>Craniata</taxon>
        <taxon>Vertebrata</taxon>
        <taxon>Euteleostomi</taxon>
        <taxon>Actinopterygii</taxon>
        <taxon>Neopterygii</taxon>
        <taxon>Teleostei</taxon>
        <taxon>Neoteleostei</taxon>
        <taxon>Acanthomorphata</taxon>
        <taxon>Eupercaria</taxon>
        <taxon>Perciformes</taxon>
        <taxon>Percoidei</taxon>
        <taxon>Percidae</taxon>
        <taxon>Percinae</taxon>
        <taxon>Perca</taxon>
    </lineage>
</organism>
<comment type="subcellular location">
    <subcellularLocation>
        <location evidence="1">Nucleus</location>
    </subcellularLocation>
</comment>
<feature type="region of interest" description="Disordered" evidence="3">
    <location>
        <begin position="1"/>
        <end position="95"/>
    </location>
</feature>
<name>A0A484D4E5_PERFV</name>
<feature type="compositionally biased region" description="Low complexity" evidence="3">
    <location>
        <begin position="15"/>
        <end position="25"/>
    </location>
</feature>
<dbReference type="InterPro" id="IPR000953">
    <property type="entry name" value="Chromo/chromo_shadow_dom"/>
</dbReference>
<protein>
    <recommendedName>
        <fullName evidence="4">Chromo domain-containing protein</fullName>
    </recommendedName>
</protein>
<evidence type="ECO:0000256" key="1">
    <source>
        <dbReference type="ARBA" id="ARBA00004123"/>
    </source>
</evidence>
<dbReference type="FunFam" id="2.40.50.40:FF:000007">
    <property type="entry name" value="Chromobox protein homolog 1"/>
    <property type="match status" value="1"/>
</dbReference>
<accession>A0A484D4E5</accession>
<feature type="region of interest" description="Disordered" evidence="3">
    <location>
        <begin position="145"/>
        <end position="192"/>
    </location>
</feature>
<dbReference type="SMART" id="SM00298">
    <property type="entry name" value="CHROMO"/>
    <property type="match status" value="1"/>
</dbReference>
<dbReference type="InterPro" id="IPR051219">
    <property type="entry name" value="Heterochromatin_chromo-domain"/>
</dbReference>
<feature type="domain" description="Chromo" evidence="4">
    <location>
        <begin position="97"/>
        <end position="155"/>
    </location>
</feature>
<dbReference type="InterPro" id="IPR023780">
    <property type="entry name" value="Chromo_domain"/>
</dbReference>
<reference evidence="5 6" key="1">
    <citation type="submission" date="2019-01" db="EMBL/GenBank/DDBJ databases">
        <title>A chromosome-scale genome assembly of the yellow perch, Perca flavescens.</title>
        <authorList>
            <person name="Feron R."/>
            <person name="Morvezen R."/>
            <person name="Bestin A."/>
            <person name="Haffray P."/>
            <person name="Klopp C."/>
            <person name="Zahm M."/>
            <person name="Cabau C."/>
            <person name="Roques C."/>
            <person name="Donnadieu C."/>
            <person name="Bouchez O."/>
            <person name="Christie M."/>
            <person name="Larson W."/>
            <person name="Guiguen Y."/>
        </authorList>
    </citation>
    <scope>NUCLEOTIDE SEQUENCE [LARGE SCALE GENOMIC DNA]</scope>
    <source>
        <strain evidence="5">YP-PL-M2</strain>
        <tissue evidence="5">Blood</tissue>
    </source>
</reference>
<dbReference type="PROSITE" id="PS00598">
    <property type="entry name" value="CHROMO_1"/>
    <property type="match status" value="1"/>
</dbReference>
<dbReference type="Pfam" id="PF00385">
    <property type="entry name" value="Chromo"/>
    <property type="match status" value="1"/>
</dbReference>
<dbReference type="STRING" id="8167.A0A484D4E5"/>
<feature type="compositionally biased region" description="Basic and acidic residues" evidence="3">
    <location>
        <begin position="145"/>
        <end position="162"/>
    </location>
</feature>
<evidence type="ECO:0000259" key="4">
    <source>
        <dbReference type="PROSITE" id="PS50013"/>
    </source>
</evidence>
<comment type="caution">
    <text evidence="5">The sequence shown here is derived from an EMBL/GenBank/DDBJ whole genome shotgun (WGS) entry which is preliminary data.</text>
</comment>
<dbReference type="PRINTS" id="PR00504">
    <property type="entry name" value="CHROMODOMAIN"/>
</dbReference>
<keyword evidence="2" id="KW-0539">Nucleus</keyword>
<evidence type="ECO:0000256" key="3">
    <source>
        <dbReference type="SAM" id="MobiDB-lite"/>
    </source>
</evidence>
<dbReference type="Proteomes" id="UP000295070">
    <property type="component" value="Chromosome 7"/>
</dbReference>
<sequence>MDFRTREEWRRTTRTRSSGATRSPRQAADSDSDTSHVKAPSADVKLAIVAGKKGKKAEEEEQPAAPPAAAEAAAAPPAPAAAVTSAAAAAAAEEEEYVVEKVLDRRVVKGRVEFLLKWKGFSDEDNTWEPQDNLDCPDLISEYMQKHKEKEEKKKEGKRKVVSEASGDSEEQGSKRKKEEIETERRRGTQMSPLSALCQILHNIKIFKDSSESTHWREAVQL</sequence>
<dbReference type="InterPro" id="IPR016197">
    <property type="entry name" value="Chromo-like_dom_sf"/>
</dbReference>
<dbReference type="PANTHER" id="PTHR22812">
    <property type="entry name" value="CHROMOBOX PROTEIN"/>
    <property type="match status" value="1"/>
</dbReference>
<dbReference type="CDD" id="cd18650">
    <property type="entry name" value="CD_HP1beta_Cbx1"/>
    <property type="match status" value="1"/>
</dbReference>
<evidence type="ECO:0000313" key="5">
    <source>
        <dbReference type="EMBL" id="TDH10094.1"/>
    </source>
</evidence>
<gene>
    <name evidence="5" type="ORF">EPR50_G00071410</name>
</gene>
<dbReference type="Gene3D" id="2.40.50.40">
    <property type="match status" value="1"/>
</dbReference>
<evidence type="ECO:0000313" key="6">
    <source>
        <dbReference type="Proteomes" id="UP000295070"/>
    </source>
</evidence>
<dbReference type="InterPro" id="IPR017984">
    <property type="entry name" value="Chromo_dom_subgr"/>
</dbReference>